<dbReference type="Pfam" id="PF04631">
    <property type="entry name" value="PIF2"/>
    <property type="match status" value="1"/>
</dbReference>
<dbReference type="RefSeq" id="YP_009345761.1">
    <property type="nucleotide sequence ID" value="NC_033780.2"/>
</dbReference>
<dbReference type="InterPro" id="IPR006725">
    <property type="entry name" value="PIF2"/>
</dbReference>
<dbReference type="EMBL" id="KX855660">
    <property type="protein sequence ID" value="AQQ80310.1"/>
    <property type="molecule type" value="Genomic_DNA"/>
</dbReference>
<proteinExistence type="predicted"/>
<organism evidence="1 2">
    <name type="scientific">Betabaculovirus altermyunipunctae</name>
    <dbReference type="NCBI Taxonomy" id="3051996"/>
    <lineage>
        <taxon>Viruses</taxon>
        <taxon>Viruses incertae sedis</taxon>
        <taxon>Naldaviricetes</taxon>
        <taxon>Lefavirales</taxon>
        <taxon>Baculoviridae</taxon>
        <taxon>Betabaculovirus</taxon>
    </lineage>
</organism>
<keyword evidence="2" id="KW-1185">Reference proteome</keyword>
<sequence length="379" mass="43752">MFWLLAAIFLIVLYLIYTPLQRTYGQIRRETIATNSVLDDPAYLEMMTRRRYAPLHALPRVDFNPSFETLEGPHGGHCFSYPIRVSTRDVIAYDCAALCDDSRAAYFFVGPYDTLVVDGVELREGGYCTTNSVPRNCNRETSILVHSINHWTCIAEDPRFFAGHTGLVQTAGRQHYNRTYPGFYVLNVLWDTVLDRQVDPTINNFRRTWDDLKEDGTRRFQVRCNAPDEKGNLMFNNPLNPIECLPNVCTNVNFAQRTIMPNFETGECDCGDYNETRVAHLDSNDKSSVCVSVIDRRVEHKSYIFRVPCISMDMSINDYRDDVLLCPEDIINTNTDNAYEFFLYGVVTLSHNGIDEPTTQLYNDTRSRIRWRDFNPNFP</sequence>
<reference evidence="1 2" key="1">
    <citation type="journal article" date="2017" name="PLoS ONE">
        <title>The Complete Genome Sequence of a Second Distinct Betabaculovirus from the True Armyworm, Mythimna unipuncta.</title>
        <authorList>
            <person name="Harrison R.L."/>
            <person name="Rowley D.L."/>
            <person name="Mowery J."/>
            <person name="Bauchan G.R."/>
            <person name="Theilmann D.A."/>
            <person name="Rohrmann G.F."/>
            <person name="Erlandson M.A."/>
        </authorList>
    </citation>
    <scope>NUCLEOTIDE SEQUENCE [LARGE SCALE GENOMIC DNA]</scope>
    <source>
        <strain evidence="1">MyunGV#8</strain>
    </source>
</reference>
<evidence type="ECO:0000313" key="2">
    <source>
        <dbReference type="Proteomes" id="UP000203651"/>
    </source>
</evidence>
<dbReference type="GeneID" id="39105874"/>
<dbReference type="Proteomes" id="UP000203651">
    <property type="component" value="Segment"/>
</dbReference>
<evidence type="ECO:0000313" key="1">
    <source>
        <dbReference type="EMBL" id="AQQ80310.1"/>
    </source>
</evidence>
<accession>A0A1S5YDX4</accession>
<name>A0A1S5YDX4_9BBAC</name>
<protein>
    <submittedName>
        <fullName evidence="1">PIF-2</fullName>
    </submittedName>
</protein>
<dbReference type="KEGG" id="vg:39105874"/>